<feature type="domain" description="HECT" evidence="4">
    <location>
        <begin position="5622"/>
        <end position="5662"/>
    </location>
</feature>
<dbReference type="SMART" id="SM00248">
    <property type="entry name" value="ANK"/>
    <property type="match status" value="3"/>
</dbReference>
<dbReference type="Gene3D" id="1.25.40.20">
    <property type="entry name" value="Ankyrin repeat-containing domain"/>
    <property type="match status" value="1"/>
</dbReference>
<name>A0A1J4MTL2_9CRYT</name>
<evidence type="ECO:0000256" key="1">
    <source>
        <dbReference type="ARBA" id="ARBA00022786"/>
    </source>
</evidence>
<dbReference type="InterPro" id="IPR002110">
    <property type="entry name" value="Ankyrin_rpt"/>
</dbReference>
<dbReference type="VEuPathDB" id="CryptoDB:cand_016800"/>
<dbReference type="InterPro" id="IPR000569">
    <property type="entry name" value="HECT_dom"/>
</dbReference>
<dbReference type="OrthoDB" id="271273at2759"/>
<accession>A0A1J4MTL2</accession>
<dbReference type="EMBL" id="LRBS01000034">
    <property type="protein sequence ID" value="OII77520.1"/>
    <property type="molecule type" value="Genomic_DNA"/>
</dbReference>
<feature type="repeat" description="ANK" evidence="2">
    <location>
        <begin position="4712"/>
        <end position="4744"/>
    </location>
</feature>
<feature type="active site" description="Glycyl thioester intermediate" evidence="3">
    <location>
        <position position="6169"/>
    </location>
</feature>
<dbReference type="SUPFAM" id="SSF48403">
    <property type="entry name" value="Ankyrin repeat"/>
    <property type="match status" value="1"/>
</dbReference>
<feature type="domain" description="HECT" evidence="4">
    <location>
        <begin position="5919"/>
        <end position="6201"/>
    </location>
</feature>
<keyword evidence="6" id="KW-1185">Reference proteome</keyword>
<evidence type="ECO:0000256" key="2">
    <source>
        <dbReference type="PROSITE-ProRule" id="PRU00023"/>
    </source>
</evidence>
<proteinExistence type="predicted"/>
<dbReference type="SMART" id="SM00119">
    <property type="entry name" value="HECTc"/>
    <property type="match status" value="1"/>
</dbReference>
<evidence type="ECO:0000313" key="5">
    <source>
        <dbReference type="EMBL" id="OII77520.1"/>
    </source>
</evidence>
<organism evidence="5 6">
    <name type="scientific">Cryptosporidium andersoni</name>
    <dbReference type="NCBI Taxonomy" id="117008"/>
    <lineage>
        <taxon>Eukaryota</taxon>
        <taxon>Sar</taxon>
        <taxon>Alveolata</taxon>
        <taxon>Apicomplexa</taxon>
        <taxon>Conoidasida</taxon>
        <taxon>Coccidia</taxon>
        <taxon>Eucoccidiorida</taxon>
        <taxon>Eimeriorina</taxon>
        <taxon>Cryptosporidiidae</taxon>
        <taxon>Cryptosporidium</taxon>
    </lineage>
</organism>
<keyword evidence="1 3" id="KW-0833">Ubl conjugation pathway</keyword>
<dbReference type="PROSITE" id="PS50237">
    <property type="entry name" value="HECT"/>
    <property type="match status" value="2"/>
</dbReference>
<dbReference type="PANTHER" id="PTHR46654">
    <property type="entry name" value="E3 UBIQUITIN-PROTEIN LIGASE HECTD3"/>
    <property type="match status" value="1"/>
</dbReference>
<dbReference type="GeneID" id="92365865"/>
<dbReference type="GO" id="GO:0004842">
    <property type="term" value="F:ubiquitin-protein transferase activity"/>
    <property type="evidence" value="ECO:0007669"/>
    <property type="project" value="InterPro"/>
</dbReference>
<dbReference type="Gene3D" id="3.90.1750.10">
    <property type="entry name" value="Hect, E3 ligase catalytic domains"/>
    <property type="match status" value="2"/>
</dbReference>
<evidence type="ECO:0000256" key="3">
    <source>
        <dbReference type="PROSITE-ProRule" id="PRU00104"/>
    </source>
</evidence>
<comment type="caution">
    <text evidence="5">The sequence shown here is derived from an EMBL/GenBank/DDBJ whole genome shotgun (WGS) entry which is preliminary data.</text>
</comment>
<evidence type="ECO:0000313" key="6">
    <source>
        <dbReference type="Proteomes" id="UP000186804"/>
    </source>
</evidence>
<dbReference type="PANTHER" id="PTHR46654:SF1">
    <property type="entry name" value="E3 UBIQUITIN-PROTEIN LIGASE HECTD3"/>
    <property type="match status" value="1"/>
</dbReference>
<dbReference type="Gene3D" id="3.30.2410.10">
    <property type="entry name" value="Hect, E3 ligase catalytic domain"/>
    <property type="match status" value="1"/>
</dbReference>
<dbReference type="InterPro" id="IPR036770">
    <property type="entry name" value="Ankyrin_rpt-contain_sf"/>
</dbReference>
<dbReference type="GO" id="GO:0005737">
    <property type="term" value="C:cytoplasm"/>
    <property type="evidence" value="ECO:0007669"/>
    <property type="project" value="TreeGrafter"/>
</dbReference>
<dbReference type="PROSITE" id="PS50088">
    <property type="entry name" value="ANK_REPEAT"/>
    <property type="match status" value="1"/>
</dbReference>
<sequence length="6215" mass="720482">MSIIVKDPYYSGSGISKIRYVNSFKLYSRLKYTKFALCEISDYIILSGTLGIVEDIEDKKNYERQNVISFLINASLRRDLNDDLERKIKKQDTSKTIISIDPVDGNVEYFKYLLNNELWIHFTNIFDNDNEELTNSIKEISKQMVEVLNLNNVNFGKVSTGIRRYSEVLNPSYLEDKVEMVNDNFRDMSILGTNPELTFFPSPLIKLRNFICDLTSEISYKLFDTTGSSLYGIIGACDKLMKKNPNLLYIPNIKYSSLLTDNYYGKFDKIKDIGYLLELISRSLDNILPLSLAEESEHRKYLKSNFLRLMSLTSNDFSVEIFNEIVNCSLRLILITGSIDMLLLLLQKLHDYCNVNEGTKKLLLDPVVWNSYQMMALIAPCQVHICNKINNPINKVKEIGVPVQGVIIKSGIPIFGNHIVQFYITTDSIFQNDNARTDIVRSRIEFAITSSNTLDWYTKQHPHGSTLLFDTTIGGSKKLFGRMLSIEICDSAIYLFQGISTERNMNSDFELYSRREMYGNQELKSSSSPIHIHHLSSPTDIFLVELIISYDKKTYFNCLYIYINGEFIFKMNIPSNLYESPLLLRTSKLLIQTTTSRSTFFEIPSYHILSRNVINDILVPNKLIDRFQFSNMDYNYYIELSISHLMFFLCNIWNTLISKYIRYNKDENLSQIKELDIGKLFNKEELYSCKNPWYTWLYVDSLDKFKGFLCLIQSILNNITQKQRENIEIEEYQMDLLVCLLCILKYIMIDTKDTLYRCLSINSQTGSGVYSNIPETIELLFSILMRCISLKFLNNECIFNKSKYINKECSINTEYDDINCIEWLVHISAIRCFCNISKKLLYFVFRCVNIQTIISYFELLLNTPHDEAKEVLHLFHHFANGEIFILFITRLMMESTNDSNNSSNCSLFINFLNKLILTSTDTSKFGIIKEGIDNIYKINLSTSFEQELVDFREKYNKTLWYDICGISDISNMVIPVPYYIPYDGNIIVANTLSSICICYGIAIAQNMLSEYFLTEKSSNLLRGNNDIDNTNDYNENALSNNKESEFNTGYIPNDSNIKLSSSNQYLDHTNYSNDSSSLHKIYNEPFRINDNGNIHENMNLYHPIKSDLSIIDIVKSKNKDHMKDLNFKHWLDSIYEILSMVISNCSDLICNTRNKLDNEELHINGDVYHNETLKYFINNCELNDIIEKNEYITSGKYRSPESFWCTYYIRYSVIIAISGIIKFGELPSIIYNEYMINRDLRNFKTSSKNKDKYLHSAINITQQCVINLYLRLWNPIMNLNINITNYLKDTYPSAVCSLFQYKDNILHPLLDNYIAYNWLISQMFIWSFIDIPKYLKNHLEFILESDDSELVYINPIIYDHVSEDYKELKSDVIDSRFYYNLIDEINWLDILSEQVSNFRFNQGKNQNSYGCSYLINTNNIYNNSSYSSHFETDLNFIFDVFNCNQEVLKSISGKYWRQFHPNFTNVQCAIYATILYLFGYTGYNIDKEKINNNFDYQIYSDQNNHEILMLASSISQKYCSRLLSKWQLLNENNNNKEDLDYDEVINKRNEFLQSVINRCYWILKNIPFNICSIGCKEFQYNNKMDYIYDEDNTVGHINPNILHNRRASDTDIYTNKFRYDSNKSNNKDCTLSSEDKQTNFNNINSRNYGLNNIFNWHHMDILRQLLSKRRQSLISKSNKKILSNSNISQYNIYDNIHGMSRDFRIHSDPIVLSVRNVNKIDNISYNFSKDIEYDELQIILPLEKMDILNIYLDFILYGPKKMNELDMIVKSEKLVSFFRLLTLQTIFDIITSNYDTNNIDINKLNDITYLELWQNKSKVNSFSEIGPLLYIRQCGWLYIRLLHMITINYNMIRPLIYDMRSEHKSDQDHFRIKNNKQVLPYNTKFIDLYMYVQPYSLQILSLFEKIINQFKKWLFNVIIALNNSRLSNSDLNNISLNSTNNGNFSSVHSAHSSFSDSIIYNCIISTDEFWLDSILRVLILYFVLKNKPCILSNEKDNIYNNGEFLIFKHLLDFVLPEIIGLLSKAITGIVIARHTEDDEEGEEYGNITDFNCRFVSITNNYNQLKKLGYNIEQCITLNDNTQILLFVQRLQNSPKYTEPIDSLKYNFGSFLPLTNRYFNNGNIYKPREIESNHQQEETLVKVWILRLVKYDQNIFKIKDFKPGLSYIYSNVFVNITDNKSEELSSPVETLIMSDGIYHLACTIPLYLYVNNTLCNIKNIKNKNDFIEIYLKISELNSIGRDISISIGDYSSNLQSISNQDSLSLLSISASESSTTLGLNYINSSSFLLSASPKDNSTNLNISQVINLLQIKNEYQTRIRKRCWRLIKAYVLSTLLSSTRENINKKNKEISTLREQVVNYVIDLLKIISNVFFEIKSQDDVKCEDNHQIQDFGGINDISQLNNLDQKEKMSSNLANKLDEYKNYALDIINILISYVQLSGYCTRITKIKQTNQVTIDIKNEHDNNNSLIMSDTSCNSYLILSALLQANNGKTNLLKYLWDNNSEFESKLCTLLTECIRQCNYSEVLNCFYCGSINIQKDDNCNIIKTETNTEYLDLKTLSVSLPDLQLYPRSFLITISRELIQYPVSTPDKNQISEYSEGNLGSHNISSTNTNNHNSTGNISQLFSNFPHSPFFIGSYASSNFHVSIDGRTVICDRATEGGGMVISRAPLTFRGLQTTGLTIPPNILSFRILNIARFGITVAPSNVITMSIDEVFQRNDVVGFKPSGSNSLLLPQNLFALEVSYIEGSVIDIRYGVSTTSSGSILRSEIFVGGESIGSVLEVQFNELAQISEDTRLSVIFLILDPLTLYYEGLPFTTRYRRRSSTWFELISSNNISNINNNSDNISNINTNNINNQETNSILGCTDGHSTEFVQQKQKLKDIQMYSYITFLQNIHLYQQILLSDSSILCMLKNDLISTICTRLFKCSNLLKQNLDNFIQISLNGQVIKFKRSDINKDGFNSDYSNEKILDLLIDHCLLSCSICAIFGIDINSNECLDDYNEDITSNNKTNNKQNFQIEKNLLLRRRCSNIIDGDFPWLSSSIDSSVLCYTCLYGLSLEQCEKLLQGFLSILEVNCINTIYKLFGNGCITVNLSEFTEKIDEQDQNPDNNKQQYQCLLSIVCVLISRSVLVVSLITRIIIELYPNSNVPLSNLSKDILLKLFCIFGEFSLKSSGDNEGVNLYDLFSGKYVSNIMNDNQNNNNNNILLKQIIGCTGIVTNSIPNIKINSIIPVEDTKNLWYWIYNLISNNKQSLQDIYYLNPIKHIDDFIYGHLNVNQRIFNLDGSNPMTAKKLVLRSHGTIGTWSIQIATVDSLCNICGIIPEFINSKIYVAKQNDINTKKVQENKIDNSQLIKCLYIMKLMRICCYFICRGREDFVFPAAHQNIDDNNHLSPSPEYWLLYRRPLSNDISQNQQIGITNSTINILKKLDSESMLIDKLYSWQKLLYQSEIWAYQNNIEYYDILQTCIMSEILFHLIGSLIQVISIKKSNKINNNEKSLSYSSLSPSVYVAHWLMDPLIRHPLCPSGVRNSIVTPYTWNCLFSLLINGIQMPTKLAIDASRVTYWICSKYKMNNVHNTINRFIQYQSILDSICYCVSSVLSLYECKTVNEIDGTINQSGLAVYKEMILGKSSLKQLSWDYFTSAEDYKPINRQRINATLICHFMACSAHSILDISLQHSLLPLPHILSFFGKYLNYLSIANHSMLSTSDTIIATYREIEKVEKQNKHNLTGSNQSDFFKYKYYRNLLMNKIPPNTLLPWQYIHETLNYIDDNTINLSMEIFENTGYSVKNLSSKYIDKYGNIISLLRINDGIINNSNNNILSGKINISSNMIRYSNRINGLIGFIIQPNNLLYSKSIENDFYYNIKLLPRVLYGLYDKYFRCILYEYGGMEIFECNTEALFSILQNIYYNEKVEHHEIYSSNIDINKKYNKVNNYIQCLRVNKCLYYNGLHSGTIKFTINIGTNLINNKIVTIDSIFIGGILFDSKFDFNNEEFNLFYNEYWPKELLIAIRKREVLASNNKQNHVFESYIGTILYSLYDDHCFVFGKDDINKCTARIRGNEKEKFLNYSKNRKFIINVIFQNHLIIWEINNIPLIIMGLPPSSNFMLPIIILDRCIHNEDNLSDTLCNIKVSDGIGSFFVPFSQVISKTEMIPILSKNEPLIKWIPNELKHENSNNELEIELLKNNEYLKRSDDRLLDSSIKVVSYVYPKIYSGISLCTSSCNSNELYKSSLLEFWENWILPTNINIEITNNKYINYIKYLDRRLNPDISITNDEKISNLNGDEINILSDDNNSNIHISESRNLIKSTLFNSLDPAKSFTITFQVQPKLIDNDKNISLDNVDSKPFGIGIDWINGLYRYIWMCDGSFIVSLLPPLPYEISESYEYNIPKNTEIKITGRNHTNLNNKFIDLVEIPEYGIGDEITIEFQPSIPALIFFKNLKYCFSFNFTKFYQELNIFGLSTISLQRNYIQDLYCNNSSQILSDTDKWIIRQFFIMALLDDDIEILYYIMKQYKEIIIDKNGQFQFLISLTNDMCNTLLSFIPLLISNNKRTFRDFLNDTYTTIKFLKPQEYLSKIINNELQFDLNILREKFEIDNISNYSGKNQIIRQENPFWLACWLGLEKSIKFLLLYTNIDVTGCLNKQKSELNLNQSNVSLNCVYIGFYLNKNKMSICINNNENLCLEQTGLMASIISGNARIAYILLCIYNSNVNLKDKEGNTCYHFALAYGHLNIAELLAYKGINPYICNGNGQIAGFTYRRSYSNLIKKKEKMGNYTENIDTENDDNDNDNDNNNNNIWYMTPQPSNIGLHNDRDMIVEFTYQYERLYCFGISSIDIEMGNKYTSSLFENNLILDSKRKSNLLPPYQYPWPCLLSNCQLISVIDEKDEENVKNPLTYTIKINSLNIGGILQNNSLLVTSSISKNNSASDDEFKLENEDLIHYTDYINSKFSDSFYLNRIKLNIHTIQYLFYRWLRAIKCTSQPLSGNTYTTSTVALSISRREVTGRPTDEEIYYYNELENNIQSNHDHNNTSYFISNITSSQSNTGTTVVDDNSLFRNQINRLSSLTDYNVSGILIKQSIMEEIYNGLSLVKNKYQLLDIIHTIHKYLTQLITINNSLSSYSSADVNFPRNCGIGLNKDTKSDDNKVYDYMRKICWELLEIEEYIDKDHGYYPYWYIEKERYIWIHQIRKLLSLLCTSTRGNISYSSCRSLIEWIPNLNLLNKSYCNHLIKVKKQKNKDSSQDSSNYFHYNFKVKPIISVDLKILSEMHKNCQQNIDHKIIQLLNLELSTHSIYKLILSETYKMIANISTNSSNLFNMNFTRIDLNKILPKNDSYLWLKCKISPSDSFDIIKLLSVYIKDLIQSVIYKIYINHIPKINLQNNMDNIDNEKHFPLQMINKLLNRISPIYSTFILIKSDLNSDNKQEMTRTILWYIDILKQFIYGRIILLNRFNDISKYTIPMISAVYNSPIPTYEQEDFLRMSSPRDFFINIYGNNYWKLLLNNKDLEINEHEFSLSHFILIESTYLLGSWGYYNNINSSPRMVIHVGPYDIPIPISSYLFLKPLYKVKLIDSLWNDILKRLVDSGKNNANNASNNGLTVHLNRSLAISDNDLKHTLLAQATRQILYMLPEKLRISERPFLVVFRGEGSTDFGGPFQEFLSWISNEIMNWNNKSKISENEDNNEDNEYNINNKSRLFIPCANAIHSIGHNQDTVVIEPCSANLLHNNFSNTYKSPKQLYICEEDLLFDKELKNKVCIMYGEGSLLRKLKNEIIYKNIYSTKIIDDNTNDISSYIELLIPSLKLSKIGQINNIILRTIDSSINNFNFYIDKTENGNKDKLKLYNSSRRVDHIYLDQTVINSLSYPLSNIQDRIVESESGIDSTELSRVQGQSNPQSSSSPITGVVHKLDPWEWPKDKAYEDIIKEIYECLGRVMGICMIIKSALNINLNPLIWKKFVGQPLSLKDLIDADCITYEILNSLKSINSEMKYNTQTNENYTEKDPQDSKNLLIPPELEGLTFQIENMSGGIISLLGNNNEGESVNVNLKNLHLFIQLAERCRMMEDMSSITCILKGLGSILPLGRMRLLFDHSRIEYLICGESYIDLNILKQHTVCTQSELKEQLFQVLETFTNEQVQELLRFVSGRSRLPQGNDEWKFSVSYDNPDIIQDERLPIATTCGFRLSLPKYSSKEILRERLLYAIHNCVAIDLDAYVVHDNVQSGYDE</sequence>
<evidence type="ECO:0000259" key="4">
    <source>
        <dbReference type="PROSITE" id="PS50237"/>
    </source>
</evidence>
<dbReference type="InterPro" id="IPR042469">
    <property type="entry name" value="HECTD3"/>
</dbReference>
<dbReference type="Proteomes" id="UP000186804">
    <property type="component" value="Unassembled WGS sequence"/>
</dbReference>
<protein>
    <submittedName>
        <fullName evidence="5">HECT domain-containing family protein</fullName>
    </submittedName>
</protein>
<comment type="caution">
    <text evidence="3">Lacks conserved residue(s) required for the propagation of feature annotation.</text>
</comment>
<keyword evidence="2" id="KW-0040">ANK repeat</keyword>
<reference evidence="5 6" key="1">
    <citation type="submission" date="2016-10" db="EMBL/GenBank/DDBJ databases">
        <title>Reductive evolution of mitochondrial metabolism and differential evolution of invasion-related proteins in Cryptosporidium.</title>
        <authorList>
            <person name="Liu S."/>
            <person name="Roellig D.M."/>
            <person name="Guo Y."/>
            <person name="Li N."/>
            <person name="Frace M.A."/>
            <person name="Tang K."/>
            <person name="Zhang L."/>
            <person name="Feng Y."/>
            <person name="Xiao L."/>
        </authorList>
    </citation>
    <scope>NUCLEOTIDE SEQUENCE [LARGE SCALE GENOMIC DNA]</scope>
    <source>
        <strain evidence="5">30847</strain>
    </source>
</reference>
<dbReference type="Pfam" id="PF00632">
    <property type="entry name" value="HECT"/>
    <property type="match status" value="1"/>
</dbReference>
<dbReference type="Pfam" id="PF12796">
    <property type="entry name" value="Ank_2"/>
    <property type="match status" value="1"/>
</dbReference>
<dbReference type="RefSeq" id="XP_067069366.1">
    <property type="nucleotide sequence ID" value="XM_067211914.1"/>
</dbReference>
<dbReference type="InterPro" id="IPR035983">
    <property type="entry name" value="Hect_E3_ubiquitin_ligase"/>
</dbReference>
<dbReference type="SUPFAM" id="SSF56204">
    <property type="entry name" value="Hect, E3 ligase catalytic domain"/>
    <property type="match status" value="1"/>
</dbReference>
<gene>
    <name evidence="5" type="ORF">cand_016800</name>
</gene>